<keyword evidence="3" id="KW-1185">Reference proteome</keyword>
<name>A0ABM8NCB4_9BURK</name>
<reference evidence="2 3" key="1">
    <citation type="submission" date="2020-10" db="EMBL/GenBank/DDBJ databases">
        <authorList>
            <person name="Peeters C."/>
        </authorList>
    </citation>
    <scope>NUCLEOTIDE SEQUENCE [LARGE SCALE GENOMIC DNA]</scope>
    <source>
        <strain evidence="2 3">LMG 27952</strain>
    </source>
</reference>
<dbReference type="EMBL" id="CAJHCQ010000002">
    <property type="protein sequence ID" value="CAD6517157.1"/>
    <property type="molecule type" value="Genomic_DNA"/>
</dbReference>
<proteinExistence type="predicted"/>
<feature type="region of interest" description="Disordered" evidence="1">
    <location>
        <begin position="114"/>
        <end position="135"/>
    </location>
</feature>
<evidence type="ECO:0000256" key="1">
    <source>
        <dbReference type="SAM" id="MobiDB-lite"/>
    </source>
</evidence>
<accession>A0ABM8NCB4</accession>
<organism evidence="2 3">
    <name type="scientific">Paraburkholderia hiiakae</name>
    <dbReference type="NCBI Taxonomy" id="1081782"/>
    <lineage>
        <taxon>Bacteria</taxon>
        <taxon>Pseudomonadati</taxon>
        <taxon>Pseudomonadota</taxon>
        <taxon>Betaproteobacteria</taxon>
        <taxon>Burkholderiales</taxon>
        <taxon>Burkholderiaceae</taxon>
        <taxon>Paraburkholderia</taxon>
    </lineage>
</organism>
<gene>
    <name evidence="2" type="ORF">LMG27952_00810</name>
</gene>
<evidence type="ECO:0000313" key="2">
    <source>
        <dbReference type="EMBL" id="CAD6517157.1"/>
    </source>
</evidence>
<protein>
    <submittedName>
        <fullName evidence="2">Uncharacterized protein</fullName>
    </submittedName>
</protein>
<evidence type="ECO:0000313" key="3">
    <source>
        <dbReference type="Proteomes" id="UP000656319"/>
    </source>
</evidence>
<sequence>MNGNDHSTASRGRTNRLTALLASVRHACGQMRQWQLTRWGGTIRAAAHQLTLAVAVAGAGQAHAQATAAGGGARISPNAGYGFGFYMEAARSREHGGAAPGKYDLLYTDQAQGMDAQASRRETGRRSPATPIEGSKIDSVLSNLGSAGVMTIALGLKEAVPMMVFTGSVSNRCTGRYPDCGQDHLSYEPLSQPQTP</sequence>
<dbReference type="Proteomes" id="UP000656319">
    <property type="component" value="Unassembled WGS sequence"/>
</dbReference>
<comment type="caution">
    <text evidence="2">The sequence shown here is derived from an EMBL/GenBank/DDBJ whole genome shotgun (WGS) entry which is preliminary data.</text>
</comment>
<dbReference type="RefSeq" id="WP_201694624.1">
    <property type="nucleotide sequence ID" value="NZ_CAJHCQ010000002.1"/>
</dbReference>